<dbReference type="AlphaFoldDB" id="A0A0A2ILN4"/>
<dbReference type="InterPro" id="IPR013154">
    <property type="entry name" value="ADH-like_N"/>
</dbReference>
<dbReference type="STRING" id="27334.A0A0A2ILN4"/>
<dbReference type="CDD" id="cd08276">
    <property type="entry name" value="MDR7"/>
    <property type="match status" value="1"/>
</dbReference>
<dbReference type="Gene3D" id="3.40.50.720">
    <property type="entry name" value="NAD(P)-binding Rossmann-like Domain"/>
    <property type="match status" value="1"/>
</dbReference>
<proteinExistence type="predicted"/>
<dbReference type="PANTHER" id="PTHR45033">
    <property type="match status" value="1"/>
</dbReference>
<dbReference type="PANTHER" id="PTHR45033:SF2">
    <property type="entry name" value="ZINC-TYPE ALCOHOL DEHYDROGENASE-LIKE PROTEIN C1773.06C"/>
    <property type="match status" value="1"/>
</dbReference>
<dbReference type="Proteomes" id="UP000030143">
    <property type="component" value="Unassembled WGS sequence"/>
</dbReference>
<name>A0A0A2ILN4_PENEN</name>
<dbReference type="HOGENOM" id="CLU_026673_3_4_1"/>
<accession>A0A0A2ILN4</accession>
<dbReference type="GeneID" id="27674183"/>
<evidence type="ECO:0000313" key="3">
    <source>
        <dbReference type="Proteomes" id="UP000030143"/>
    </source>
</evidence>
<organism evidence="2 3">
    <name type="scientific">Penicillium expansum</name>
    <name type="common">Blue mold rot fungus</name>
    <dbReference type="NCBI Taxonomy" id="27334"/>
    <lineage>
        <taxon>Eukaryota</taxon>
        <taxon>Fungi</taxon>
        <taxon>Dikarya</taxon>
        <taxon>Ascomycota</taxon>
        <taxon>Pezizomycotina</taxon>
        <taxon>Eurotiomycetes</taxon>
        <taxon>Eurotiomycetidae</taxon>
        <taxon>Eurotiales</taxon>
        <taxon>Aspergillaceae</taxon>
        <taxon>Penicillium</taxon>
    </lineage>
</organism>
<feature type="domain" description="Enoyl reductase (ER)" evidence="1">
    <location>
        <begin position="19"/>
        <end position="292"/>
    </location>
</feature>
<dbReference type="OrthoDB" id="3509362at2759"/>
<evidence type="ECO:0000313" key="2">
    <source>
        <dbReference type="EMBL" id="KGO61992.1"/>
    </source>
</evidence>
<dbReference type="InterPro" id="IPR013149">
    <property type="entry name" value="ADH-like_C"/>
</dbReference>
<gene>
    <name evidence="2" type="ORF">PEX2_014880</name>
</gene>
<dbReference type="InterPro" id="IPR036291">
    <property type="entry name" value="NAD(P)-bd_dom_sf"/>
</dbReference>
<sequence>MATMSLPQTYKAFRRSSGDLPTTLELVEEKMPSSLNPQEVLIRIHAVSLNYRDVAMMNGLYPVEVIDEGIPASDCAAEVVAVGSEVQSFKIGDHVTTIFDLSNLNNTEDILSVLGGDVDGVLREFAVFDQNVLLHLPQHLSWEEKLELVRSVCKPGAIDTINYRDHPQWDEEARRLTNGRGVDVVVENVGVTTVSQSLSSLARRGTVSLVGFLGGFDVDRFPDTILPTLLKSATIRGIAVGSKIDQENLCNFIAEKKIGLKPILDSKVFSFEDSQAAFDRLYAGEHMGKVIIKI</sequence>
<dbReference type="SUPFAM" id="SSF51735">
    <property type="entry name" value="NAD(P)-binding Rossmann-fold domains"/>
    <property type="match status" value="1"/>
</dbReference>
<reference evidence="2 3" key="1">
    <citation type="journal article" date="2015" name="Mol. Plant Microbe Interact.">
        <title>Genome, transcriptome, and functional analyses of Penicillium expansum provide new insights into secondary metabolism and pathogenicity.</title>
        <authorList>
            <person name="Ballester A.R."/>
            <person name="Marcet-Houben M."/>
            <person name="Levin E."/>
            <person name="Sela N."/>
            <person name="Selma-Lazaro C."/>
            <person name="Carmona L."/>
            <person name="Wisniewski M."/>
            <person name="Droby S."/>
            <person name="Gonzalez-Candelas L."/>
            <person name="Gabaldon T."/>
        </authorList>
    </citation>
    <scope>NUCLEOTIDE SEQUENCE [LARGE SCALE GENOMIC DNA]</scope>
    <source>
        <strain evidence="2 3">MD-8</strain>
    </source>
</reference>
<dbReference type="VEuPathDB" id="FungiDB:PEXP_084980"/>
<dbReference type="Pfam" id="PF08240">
    <property type="entry name" value="ADH_N"/>
    <property type="match status" value="1"/>
</dbReference>
<dbReference type="EMBL" id="JQFZ01000027">
    <property type="protein sequence ID" value="KGO61992.1"/>
    <property type="molecule type" value="Genomic_DNA"/>
</dbReference>
<dbReference type="RefSeq" id="XP_016602658.1">
    <property type="nucleotide sequence ID" value="XM_016738764.1"/>
</dbReference>
<dbReference type="Gene3D" id="3.90.180.10">
    <property type="entry name" value="Medium-chain alcohol dehydrogenases, catalytic domain"/>
    <property type="match status" value="2"/>
</dbReference>
<dbReference type="SMART" id="SM00829">
    <property type="entry name" value="PKS_ER"/>
    <property type="match status" value="1"/>
</dbReference>
<dbReference type="Pfam" id="PF00107">
    <property type="entry name" value="ADH_zinc_N"/>
    <property type="match status" value="1"/>
</dbReference>
<evidence type="ECO:0000259" key="1">
    <source>
        <dbReference type="SMART" id="SM00829"/>
    </source>
</evidence>
<comment type="caution">
    <text evidence="2">The sequence shown here is derived from an EMBL/GenBank/DDBJ whole genome shotgun (WGS) entry which is preliminary data.</text>
</comment>
<dbReference type="InterPro" id="IPR052711">
    <property type="entry name" value="Zinc_ADH-like"/>
</dbReference>
<keyword evidence="3" id="KW-1185">Reference proteome</keyword>
<dbReference type="PhylomeDB" id="A0A0A2ILN4"/>
<protein>
    <submittedName>
        <fullName evidence="2">Polyketide synthase, enoylreductase</fullName>
    </submittedName>
</protein>
<dbReference type="InterPro" id="IPR011032">
    <property type="entry name" value="GroES-like_sf"/>
</dbReference>
<dbReference type="SUPFAM" id="SSF50129">
    <property type="entry name" value="GroES-like"/>
    <property type="match status" value="1"/>
</dbReference>
<dbReference type="GO" id="GO:0016491">
    <property type="term" value="F:oxidoreductase activity"/>
    <property type="evidence" value="ECO:0007669"/>
    <property type="project" value="InterPro"/>
</dbReference>
<dbReference type="InterPro" id="IPR020843">
    <property type="entry name" value="ER"/>
</dbReference>